<keyword evidence="3" id="KW-1185">Reference proteome</keyword>
<dbReference type="InterPro" id="IPR056444">
    <property type="entry name" value="Zn_ribbon_GRF_2"/>
</dbReference>
<proteinExistence type="predicted"/>
<dbReference type="EMBL" id="FJVC01000985">
    <property type="protein sequence ID" value="CZT53506.1"/>
    <property type="molecule type" value="Genomic_DNA"/>
</dbReference>
<evidence type="ECO:0000313" key="3">
    <source>
        <dbReference type="Proteomes" id="UP000177625"/>
    </source>
</evidence>
<gene>
    <name evidence="2" type="ORF">RSE6_16153</name>
</gene>
<accession>A0A1E1MWP8</accession>
<reference evidence="3" key="1">
    <citation type="submission" date="2016-03" db="EMBL/GenBank/DDBJ databases">
        <authorList>
            <person name="Guldener U."/>
        </authorList>
    </citation>
    <scope>NUCLEOTIDE SEQUENCE [LARGE SCALE GENOMIC DNA]</scope>
</reference>
<name>A0A1E1MWP8_RHYSE</name>
<organism evidence="2 3">
    <name type="scientific">Rhynchosporium secalis</name>
    <name type="common">Barley scald fungus</name>
    <dbReference type="NCBI Taxonomy" id="38038"/>
    <lineage>
        <taxon>Eukaryota</taxon>
        <taxon>Fungi</taxon>
        <taxon>Dikarya</taxon>
        <taxon>Ascomycota</taxon>
        <taxon>Pezizomycotina</taxon>
        <taxon>Leotiomycetes</taxon>
        <taxon>Helotiales</taxon>
        <taxon>Ploettnerulaceae</taxon>
        <taxon>Rhynchosporium</taxon>
    </lineage>
</organism>
<dbReference type="Proteomes" id="UP000177625">
    <property type="component" value="Unassembled WGS sequence"/>
</dbReference>
<evidence type="ECO:0000259" key="1">
    <source>
        <dbReference type="Pfam" id="PF23549"/>
    </source>
</evidence>
<dbReference type="Pfam" id="PF23549">
    <property type="entry name" value="Zn_ribbon_GRF_2"/>
    <property type="match status" value="1"/>
</dbReference>
<dbReference type="AlphaFoldDB" id="A0A1E1MWP8"/>
<sequence length="129" mass="14199">MVTINGILLDVAPSTAPNCRSCQRQTVHRVTRVSNRKGNANRPYYICIPCDKFQCFDDDRGNDPRNPPCLCHVPSRQQVAGLDTSIPGGLHYVCGSGACEVYKVRRNASEIPVTLDDDLIVIMAGLRLV</sequence>
<protein>
    <recommendedName>
        <fullName evidence="1">GRF-like zinc ribbon domain-containing protein</fullName>
    </recommendedName>
</protein>
<feature type="domain" description="GRF-like zinc ribbon" evidence="1">
    <location>
        <begin position="16"/>
        <end position="60"/>
    </location>
</feature>
<evidence type="ECO:0000313" key="2">
    <source>
        <dbReference type="EMBL" id="CZT53506.1"/>
    </source>
</evidence>